<evidence type="ECO:0000313" key="2">
    <source>
        <dbReference type="Proteomes" id="UP000886523"/>
    </source>
</evidence>
<evidence type="ECO:0000313" key="1">
    <source>
        <dbReference type="EMBL" id="KAF9507460.1"/>
    </source>
</evidence>
<protein>
    <submittedName>
        <fullName evidence="1">Uncharacterized protein</fullName>
    </submittedName>
</protein>
<proteinExistence type="predicted"/>
<feature type="non-terminal residue" evidence="1">
    <location>
        <position position="1"/>
    </location>
</feature>
<accession>A0A9P6DRD0</accession>
<name>A0A9P6DRD0_9AGAM</name>
<dbReference type="Proteomes" id="UP000886523">
    <property type="component" value="Unassembled WGS sequence"/>
</dbReference>
<gene>
    <name evidence="1" type="ORF">BS47DRAFT_1303995</name>
</gene>
<keyword evidence="2" id="KW-1185">Reference proteome</keyword>
<dbReference type="EMBL" id="MU129080">
    <property type="protein sequence ID" value="KAF9507460.1"/>
    <property type="molecule type" value="Genomic_DNA"/>
</dbReference>
<dbReference type="OrthoDB" id="6613063at2759"/>
<comment type="caution">
    <text evidence="1">The sequence shown here is derived from an EMBL/GenBank/DDBJ whole genome shotgun (WGS) entry which is preliminary data.</text>
</comment>
<organism evidence="1 2">
    <name type="scientific">Hydnum rufescens UP504</name>
    <dbReference type="NCBI Taxonomy" id="1448309"/>
    <lineage>
        <taxon>Eukaryota</taxon>
        <taxon>Fungi</taxon>
        <taxon>Dikarya</taxon>
        <taxon>Basidiomycota</taxon>
        <taxon>Agaricomycotina</taxon>
        <taxon>Agaricomycetes</taxon>
        <taxon>Cantharellales</taxon>
        <taxon>Hydnaceae</taxon>
        <taxon>Hydnum</taxon>
    </lineage>
</organism>
<dbReference type="AlphaFoldDB" id="A0A9P6DRD0"/>
<reference evidence="1" key="1">
    <citation type="journal article" date="2020" name="Nat. Commun.">
        <title>Large-scale genome sequencing of mycorrhizal fungi provides insights into the early evolution of symbiotic traits.</title>
        <authorList>
            <person name="Miyauchi S."/>
            <person name="Kiss E."/>
            <person name="Kuo A."/>
            <person name="Drula E."/>
            <person name="Kohler A."/>
            <person name="Sanchez-Garcia M."/>
            <person name="Morin E."/>
            <person name="Andreopoulos B."/>
            <person name="Barry K.W."/>
            <person name="Bonito G."/>
            <person name="Buee M."/>
            <person name="Carver A."/>
            <person name="Chen C."/>
            <person name="Cichocki N."/>
            <person name="Clum A."/>
            <person name="Culley D."/>
            <person name="Crous P.W."/>
            <person name="Fauchery L."/>
            <person name="Girlanda M."/>
            <person name="Hayes R.D."/>
            <person name="Keri Z."/>
            <person name="LaButti K."/>
            <person name="Lipzen A."/>
            <person name="Lombard V."/>
            <person name="Magnuson J."/>
            <person name="Maillard F."/>
            <person name="Murat C."/>
            <person name="Nolan M."/>
            <person name="Ohm R.A."/>
            <person name="Pangilinan J."/>
            <person name="Pereira M.F."/>
            <person name="Perotto S."/>
            <person name="Peter M."/>
            <person name="Pfister S."/>
            <person name="Riley R."/>
            <person name="Sitrit Y."/>
            <person name="Stielow J.B."/>
            <person name="Szollosi G."/>
            <person name="Zifcakova L."/>
            <person name="Stursova M."/>
            <person name="Spatafora J.W."/>
            <person name="Tedersoo L."/>
            <person name="Vaario L.M."/>
            <person name="Yamada A."/>
            <person name="Yan M."/>
            <person name="Wang P."/>
            <person name="Xu J."/>
            <person name="Bruns T."/>
            <person name="Baldrian P."/>
            <person name="Vilgalys R."/>
            <person name="Dunand C."/>
            <person name="Henrissat B."/>
            <person name="Grigoriev I.V."/>
            <person name="Hibbett D."/>
            <person name="Nagy L.G."/>
            <person name="Martin F.M."/>
        </authorList>
    </citation>
    <scope>NUCLEOTIDE SEQUENCE</scope>
    <source>
        <strain evidence="1">UP504</strain>
    </source>
</reference>
<sequence length="55" mass="6188">LSTCPLTLHAMLHVTEDIERNGQPCMNWSFVMECWCGSLLLAVKSCLNPYIMLAC</sequence>